<name>A0A396SL89_9BACL</name>
<accession>A0A396SL89</accession>
<keyword evidence="2" id="KW-1185">Reference proteome</keyword>
<dbReference type="Proteomes" id="UP000265692">
    <property type="component" value="Unassembled WGS sequence"/>
</dbReference>
<sequence>MEQSLLNSLRKGGYIFYARHGEATVGNDLPFLNFQDCFTQRNLSEKGRQQAISYGEVLRQLQIPIQAPVSASPFCRNIETAQMAFGKSSVQVNPFWFEVYRLSGNLLSDEQQRILTTFNSVMEIVPKKGKNKVIVAHTFPKGLGLGDIPYMGTVLIKPKGEGKGYDVIKRLSLGDLNKLGG</sequence>
<dbReference type="EMBL" id="QWEI01000005">
    <property type="protein sequence ID" value="RHW36150.1"/>
    <property type="molecule type" value="Genomic_DNA"/>
</dbReference>
<evidence type="ECO:0000313" key="2">
    <source>
        <dbReference type="Proteomes" id="UP000265692"/>
    </source>
</evidence>
<evidence type="ECO:0000313" key="1">
    <source>
        <dbReference type="EMBL" id="RHW36150.1"/>
    </source>
</evidence>
<organism evidence="1 2">
    <name type="scientific">Ureibacillus yapensis</name>
    <dbReference type="NCBI Taxonomy" id="2304605"/>
    <lineage>
        <taxon>Bacteria</taxon>
        <taxon>Bacillati</taxon>
        <taxon>Bacillota</taxon>
        <taxon>Bacilli</taxon>
        <taxon>Bacillales</taxon>
        <taxon>Caryophanaceae</taxon>
        <taxon>Ureibacillus</taxon>
    </lineage>
</organism>
<protein>
    <submittedName>
        <fullName evidence="1">Histidine phosphatase family protein</fullName>
    </submittedName>
</protein>
<dbReference type="Gene3D" id="3.40.50.1240">
    <property type="entry name" value="Phosphoglycerate mutase-like"/>
    <property type="match status" value="1"/>
</dbReference>
<dbReference type="InterPro" id="IPR013078">
    <property type="entry name" value="His_Pase_superF_clade-1"/>
</dbReference>
<gene>
    <name evidence="1" type="ORF">D1B33_10945</name>
</gene>
<comment type="caution">
    <text evidence="1">The sequence shown here is derived from an EMBL/GenBank/DDBJ whole genome shotgun (WGS) entry which is preliminary data.</text>
</comment>
<dbReference type="InterPro" id="IPR029033">
    <property type="entry name" value="His_PPase_superfam"/>
</dbReference>
<dbReference type="CDD" id="cd07067">
    <property type="entry name" value="HP_PGM_like"/>
    <property type="match status" value="1"/>
</dbReference>
<dbReference type="SUPFAM" id="SSF53254">
    <property type="entry name" value="Phosphoglycerate mutase-like"/>
    <property type="match status" value="1"/>
</dbReference>
<dbReference type="RefSeq" id="WP_118876441.1">
    <property type="nucleotide sequence ID" value="NZ_QWEI01000005.1"/>
</dbReference>
<proteinExistence type="predicted"/>
<dbReference type="AlphaFoldDB" id="A0A396SL89"/>
<reference evidence="1 2" key="1">
    <citation type="submission" date="2018-08" db="EMBL/GenBank/DDBJ databases">
        <title>Lysinibacillus sp. YLB-03 draft genome sequence.</title>
        <authorList>
            <person name="Yu L."/>
        </authorList>
    </citation>
    <scope>NUCLEOTIDE SEQUENCE [LARGE SCALE GENOMIC DNA]</scope>
    <source>
        <strain evidence="1 2">YLB-03</strain>
    </source>
</reference>
<dbReference type="OrthoDB" id="2237472at2"/>